<dbReference type="RefSeq" id="WP_257789238.1">
    <property type="nucleotide sequence ID" value="NZ_CP018789.1"/>
</dbReference>
<protein>
    <submittedName>
        <fullName evidence="1">Uncharacterized protein</fullName>
    </submittedName>
</protein>
<dbReference type="EMBL" id="JAZBRD010000014">
    <property type="protein sequence ID" value="MEE3745133.1"/>
    <property type="molecule type" value="Genomic_DNA"/>
</dbReference>
<dbReference type="Proteomes" id="UP001331664">
    <property type="component" value="Unassembled WGS sequence"/>
</dbReference>
<accession>A0ABU7M664</accession>
<organism evidence="1 2">
    <name type="scientific">Campylobacter porcelli</name>
    <dbReference type="NCBI Taxonomy" id="1660073"/>
    <lineage>
        <taxon>Bacteria</taxon>
        <taxon>Pseudomonadati</taxon>
        <taxon>Campylobacterota</taxon>
        <taxon>Epsilonproteobacteria</taxon>
        <taxon>Campylobacterales</taxon>
        <taxon>Campylobacteraceae</taxon>
        <taxon>Campylobacter</taxon>
    </lineage>
</organism>
<sequence>MMNTYVQDILTQIKTSIIYDNAYDKMIESKIYADSRLKILL</sequence>
<comment type="caution">
    <text evidence="1">The sequence shown here is derived from an EMBL/GenBank/DDBJ whole genome shotgun (WGS) entry which is preliminary data.</text>
</comment>
<reference evidence="1 2" key="1">
    <citation type="submission" date="2024-01" db="EMBL/GenBank/DDBJ databases">
        <title>Campylobacter porcellus sp. nov.</title>
        <authorList>
            <person name="Papic B."/>
            <person name="Gruntar I."/>
        </authorList>
    </citation>
    <scope>NUCLEOTIDE SEQUENCE [LARGE SCALE GENOMIC DNA]</scope>
    <source>
        <strain evidence="1 2">CX2-4855-23</strain>
    </source>
</reference>
<keyword evidence="2" id="KW-1185">Reference proteome</keyword>
<name>A0ABU7M664_9BACT</name>
<evidence type="ECO:0000313" key="2">
    <source>
        <dbReference type="Proteomes" id="UP001331664"/>
    </source>
</evidence>
<gene>
    <name evidence="1" type="ORF">V2I23_07555</name>
</gene>
<evidence type="ECO:0000313" key="1">
    <source>
        <dbReference type="EMBL" id="MEE3745133.1"/>
    </source>
</evidence>
<proteinExistence type="predicted"/>